<comment type="caution">
    <text evidence="1">The sequence shown here is derived from an EMBL/GenBank/DDBJ whole genome shotgun (WGS) entry which is preliminary data.</text>
</comment>
<dbReference type="SUPFAM" id="SSF56399">
    <property type="entry name" value="ADP-ribosylation"/>
    <property type="match status" value="1"/>
</dbReference>
<gene>
    <name evidence="1" type="ORF">MBJ925_LOCUS4203</name>
</gene>
<dbReference type="EMBL" id="CAJNRE010000690">
    <property type="protein sequence ID" value="CAF1930618.1"/>
    <property type="molecule type" value="Genomic_DNA"/>
</dbReference>
<proteinExistence type="predicted"/>
<dbReference type="Proteomes" id="UP000663824">
    <property type="component" value="Unassembled WGS sequence"/>
</dbReference>
<reference evidence="1" key="1">
    <citation type="submission" date="2021-02" db="EMBL/GenBank/DDBJ databases">
        <authorList>
            <person name="Nowell W R."/>
        </authorList>
    </citation>
    <scope>NUCLEOTIDE SEQUENCE</scope>
</reference>
<sequence>MNRFGDIDTSNKKLPPVYGYLSEKLVPIETALEPIVPHIDHLPHYIKLAKKHCHFPSEHGLTQDQSAAVYIYTMEWGDTTLYRVLNKALRSEDRQALKIWFPYMKLFDTALDKLPTVKEATFLGKSPSSTLFLIEAINGKKVSAYTEFQNEEEVILRMGTEFRVKGDPLDQSNGSYIVNLIEIDDSNDQPPAPINPNIPGEPFTIFLYEITSFMIAKDIRLLYKSN</sequence>
<dbReference type="AlphaFoldDB" id="A0A816L8T1"/>
<dbReference type="Gene3D" id="3.90.176.10">
    <property type="entry name" value="Toxin ADP-ribosyltransferase, Chain A, domain 1"/>
    <property type="match status" value="2"/>
</dbReference>
<evidence type="ECO:0000313" key="1">
    <source>
        <dbReference type="EMBL" id="CAF1930618.1"/>
    </source>
</evidence>
<accession>A0A816L8T1</accession>
<organism evidence="1 2">
    <name type="scientific">Rotaria magnacalcarata</name>
    <dbReference type="NCBI Taxonomy" id="392030"/>
    <lineage>
        <taxon>Eukaryota</taxon>
        <taxon>Metazoa</taxon>
        <taxon>Spiralia</taxon>
        <taxon>Gnathifera</taxon>
        <taxon>Rotifera</taxon>
        <taxon>Eurotatoria</taxon>
        <taxon>Bdelloidea</taxon>
        <taxon>Philodinida</taxon>
        <taxon>Philodinidae</taxon>
        <taxon>Rotaria</taxon>
    </lineage>
</organism>
<evidence type="ECO:0008006" key="3">
    <source>
        <dbReference type="Google" id="ProtNLM"/>
    </source>
</evidence>
<protein>
    <recommendedName>
        <fullName evidence="3">NAD(+)--protein-arginine ADP-ribosyltransferase</fullName>
    </recommendedName>
</protein>
<evidence type="ECO:0000313" key="2">
    <source>
        <dbReference type="Proteomes" id="UP000663824"/>
    </source>
</evidence>
<name>A0A816L8T1_9BILA</name>